<accession>A0A1I7T9E6</accession>
<dbReference type="Gene3D" id="2.10.25.10">
    <property type="entry name" value="Laminin"/>
    <property type="match status" value="1"/>
</dbReference>
<dbReference type="InterPro" id="IPR002049">
    <property type="entry name" value="LE_dom"/>
</dbReference>
<dbReference type="SUPFAM" id="SSF53300">
    <property type="entry name" value="vWA-like"/>
    <property type="match status" value="1"/>
</dbReference>
<dbReference type="eggNOG" id="ENOG502RT5M">
    <property type="taxonomic scope" value="Eukaryota"/>
</dbReference>
<keyword evidence="1" id="KW-0732">Signal</keyword>
<dbReference type="PROSITE" id="PS00022">
    <property type="entry name" value="EGF_1"/>
    <property type="match status" value="2"/>
</dbReference>
<protein>
    <submittedName>
        <fullName evidence="5">EGF-like domain-containing protein</fullName>
    </submittedName>
</protein>
<feature type="chain" id="PRO_5009307291" evidence="1">
    <location>
        <begin position="25"/>
        <end position="1039"/>
    </location>
</feature>
<evidence type="ECO:0000256" key="1">
    <source>
        <dbReference type="SAM" id="SignalP"/>
    </source>
</evidence>
<dbReference type="Proteomes" id="UP000095282">
    <property type="component" value="Unplaced"/>
</dbReference>
<dbReference type="PANTHER" id="PTHR47324">
    <property type="entry name" value="PROTEIN IRG-7-RELATED"/>
    <property type="match status" value="1"/>
</dbReference>
<evidence type="ECO:0000313" key="5">
    <source>
        <dbReference type="WBParaSite" id="Csp11.Scaffold554.g3720.t1"/>
    </source>
</evidence>
<feature type="signal peptide" evidence="1">
    <location>
        <begin position="1"/>
        <end position="24"/>
    </location>
</feature>
<reference evidence="5" key="1">
    <citation type="submission" date="2016-11" db="UniProtKB">
        <authorList>
            <consortium name="WormBaseParasite"/>
        </authorList>
    </citation>
    <scope>IDENTIFICATION</scope>
</reference>
<dbReference type="STRING" id="1561998.A0A1I7T9E6"/>
<name>A0A1I7T9E6_9PELO</name>
<dbReference type="InterPro" id="IPR036465">
    <property type="entry name" value="vWFA_dom_sf"/>
</dbReference>
<evidence type="ECO:0000259" key="3">
    <source>
        <dbReference type="PROSITE" id="PS01186"/>
    </source>
</evidence>
<dbReference type="CDD" id="cd00055">
    <property type="entry name" value="EGF_Lam"/>
    <property type="match status" value="1"/>
</dbReference>
<evidence type="ECO:0000259" key="2">
    <source>
        <dbReference type="PROSITE" id="PS00022"/>
    </source>
</evidence>
<keyword evidence="4" id="KW-1185">Reference proteome</keyword>
<dbReference type="PANTHER" id="PTHR47324:SF4">
    <property type="entry name" value="EGF-LIKE DOMAIN-CONTAINING PROTEIN"/>
    <property type="match status" value="1"/>
</dbReference>
<feature type="domain" description="EGF-like" evidence="2 3">
    <location>
        <begin position="986"/>
        <end position="997"/>
    </location>
</feature>
<dbReference type="InterPro" id="IPR000742">
    <property type="entry name" value="EGF"/>
</dbReference>
<dbReference type="PROSITE" id="PS01186">
    <property type="entry name" value="EGF_2"/>
    <property type="match status" value="1"/>
</dbReference>
<evidence type="ECO:0000313" key="4">
    <source>
        <dbReference type="Proteomes" id="UP000095282"/>
    </source>
</evidence>
<organism evidence="4 5">
    <name type="scientific">Caenorhabditis tropicalis</name>
    <dbReference type="NCBI Taxonomy" id="1561998"/>
    <lineage>
        <taxon>Eukaryota</taxon>
        <taxon>Metazoa</taxon>
        <taxon>Ecdysozoa</taxon>
        <taxon>Nematoda</taxon>
        <taxon>Chromadorea</taxon>
        <taxon>Rhabditida</taxon>
        <taxon>Rhabditina</taxon>
        <taxon>Rhabditomorpha</taxon>
        <taxon>Rhabditoidea</taxon>
        <taxon>Rhabditidae</taxon>
        <taxon>Peloderinae</taxon>
        <taxon>Caenorhabditis</taxon>
    </lineage>
</organism>
<dbReference type="AlphaFoldDB" id="A0A1I7T9E6"/>
<dbReference type="InterPro" id="IPR053295">
    <property type="entry name" value="Innate_immunity_reg"/>
</dbReference>
<sequence>MKITRSLVVVFFSSVLVFLPEVKTEQIAECQNYGTPLNSTDCKCPAYVEGRLCENVICRRFGVPDKNRCSCAPGWYDKYCGLRGCRPPNEDNLNLEKRSMIIVFNTKTTMKTQLDTLKTNFKEMVSRITKNSLQMTDNWIENFIIYGFAQSTSDLHIQSSILSDVDDVVNYLSNLTLYDGDSTQPVLTAMKNAQQLYPTMKSHSIVLVFTDSPSSDATEWSHRFTEKNAEQTVLQISLLWRSKYFFFLSLPSGTDFSSNGIDVYRRLSLTNHGVSLFIQDSNELSKSLLSIIGSQYFPENVAVGYGKTQNEQLITYVDNDGDSVYFLLTIDPSTQSALPSINDSNLTLEGKYYRFYTRPSKTGDTVTISSSSGTNYNYRMFIQSKNTLLFDYNDDMHIDVGNGMAVIGIGMSSTMQTYGFPQWQNSSYEVRSSNGTLLREKFYSYERPQHDCTFLYGFAVWDTLTCPPGPVTQLHTFYYNGFNQQRVSTGYCIQSDHNAQYPNGISFNDRKMNEEQTSEADSLQCNQKNIDSINDPRLHEPKQFIFILELHSDNRQIYSTLASEIHQILSLTNSTTQTVYRKEFTLIVHDSKESRVLLSSYNPIYFGNKFESLVNSLALLPNLDNTMGLLSIVQAQKMNIQPTAQVYYFTNQAVKNVQNVSRTWDLVKRDVEVNFFTIADGITTEIFALPKELELIQKMTNGRLIPLTKTETTLLPLFSDMMSVTTLTTDNEQYNCHDNSLEINGYFEDGAEFSVVQVIGTGLKSVRVQDSNGALVSVSDYITYKNPNFVSMRIASGLFSNGIWKLSALVTSGGCQITVRQKTSIGVILGFSSSNTDDNVSTQIISQRSLSGSQPIFVPIKVTDGITPNNLEIQIVNRKRYDQPRNYFNSTIVSRDSNSCSYNFVSDSIIVPKNELTTWTVSAFNSGKLTLHRIFYYYQHLPADPSVCHGGQVDQYGRCVCPERYTGDYCWDRICQPPATYSYGICSCPPGFYGDFCEIELVLTETTNATTVIPITPTTDSSKSISSISVIILVFMFLY</sequence>
<proteinExistence type="predicted"/>
<feature type="domain" description="EGF-like" evidence="2">
    <location>
        <begin position="42"/>
        <end position="53"/>
    </location>
</feature>
<dbReference type="WBParaSite" id="Csp11.Scaffold554.g3720.t1">
    <property type="protein sequence ID" value="Csp11.Scaffold554.g3720.t1"/>
    <property type="gene ID" value="Csp11.Scaffold554.g3720"/>
</dbReference>